<gene>
    <name evidence="2" type="ORF">Hamer_G002710</name>
</gene>
<accession>A0A8J5JSP3</accession>
<keyword evidence="1" id="KW-0732">Signal</keyword>
<name>A0A8J5JSP3_HOMAM</name>
<evidence type="ECO:0000313" key="2">
    <source>
        <dbReference type="EMBL" id="KAG7163516.1"/>
    </source>
</evidence>
<feature type="signal peptide" evidence="1">
    <location>
        <begin position="1"/>
        <end position="15"/>
    </location>
</feature>
<comment type="caution">
    <text evidence="2">The sequence shown here is derived from an EMBL/GenBank/DDBJ whole genome shotgun (WGS) entry which is preliminary data.</text>
</comment>
<evidence type="ECO:0000313" key="3">
    <source>
        <dbReference type="Proteomes" id="UP000747542"/>
    </source>
</evidence>
<organism evidence="2 3">
    <name type="scientific">Homarus americanus</name>
    <name type="common">American lobster</name>
    <dbReference type="NCBI Taxonomy" id="6706"/>
    <lineage>
        <taxon>Eukaryota</taxon>
        <taxon>Metazoa</taxon>
        <taxon>Ecdysozoa</taxon>
        <taxon>Arthropoda</taxon>
        <taxon>Crustacea</taxon>
        <taxon>Multicrustacea</taxon>
        <taxon>Malacostraca</taxon>
        <taxon>Eumalacostraca</taxon>
        <taxon>Eucarida</taxon>
        <taxon>Decapoda</taxon>
        <taxon>Pleocyemata</taxon>
        <taxon>Astacidea</taxon>
        <taxon>Nephropoidea</taxon>
        <taxon>Nephropidae</taxon>
        <taxon>Homarus</taxon>
    </lineage>
</organism>
<dbReference type="EMBL" id="JAHLQT010026447">
    <property type="protein sequence ID" value="KAG7163516.1"/>
    <property type="molecule type" value="Genomic_DNA"/>
</dbReference>
<protein>
    <recommendedName>
        <fullName evidence="4">Secreted protein</fullName>
    </recommendedName>
</protein>
<sequence>MLSVLVAAVTPRVVAEGVMWYSAEVTTTMLASSVSMSLQTRGERMCAMRATHTPWCHLFTYQDRICILYELQVLSYSQDQGSTTTTCKTRHTIGNTLTPTTTHCKQLMGPTEL</sequence>
<feature type="chain" id="PRO_5035217856" description="Secreted protein" evidence="1">
    <location>
        <begin position="16"/>
        <end position="113"/>
    </location>
</feature>
<keyword evidence="3" id="KW-1185">Reference proteome</keyword>
<proteinExistence type="predicted"/>
<evidence type="ECO:0000256" key="1">
    <source>
        <dbReference type="SAM" id="SignalP"/>
    </source>
</evidence>
<dbReference type="AlphaFoldDB" id="A0A8J5JSP3"/>
<evidence type="ECO:0008006" key="4">
    <source>
        <dbReference type="Google" id="ProtNLM"/>
    </source>
</evidence>
<reference evidence="2" key="1">
    <citation type="journal article" date="2021" name="Sci. Adv.">
        <title>The American lobster genome reveals insights on longevity, neural, and immune adaptations.</title>
        <authorList>
            <person name="Polinski J.M."/>
            <person name="Zimin A.V."/>
            <person name="Clark K.F."/>
            <person name="Kohn A.B."/>
            <person name="Sadowski N."/>
            <person name="Timp W."/>
            <person name="Ptitsyn A."/>
            <person name="Khanna P."/>
            <person name="Romanova D.Y."/>
            <person name="Williams P."/>
            <person name="Greenwood S.J."/>
            <person name="Moroz L.L."/>
            <person name="Walt D.R."/>
            <person name="Bodnar A.G."/>
        </authorList>
    </citation>
    <scope>NUCLEOTIDE SEQUENCE</scope>
    <source>
        <strain evidence="2">GMGI-L3</strain>
    </source>
</reference>
<dbReference type="Proteomes" id="UP000747542">
    <property type="component" value="Unassembled WGS sequence"/>
</dbReference>